<name>A0A2S0N0Z4_9BURK</name>
<dbReference type="Pfam" id="PF00441">
    <property type="entry name" value="Acyl-CoA_dh_1"/>
    <property type="match status" value="1"/>
</dbReference>
<keyword evidence="4" id="KW-0274">FAD</keyword>
<dbReference type="Gene3D" id="1.10.540.10">
    <property type="entry name" value="Acyl-CoA dehydrogenase/oxidase, N-terminal domain"/>
    <property type="match status" value="1"/>
</dbReference>
<feature type="domain" description="Acyl-CoA dehydrogenase/oxidase N-terminal" evidence="6">
    <location>
        <begin position="11"/>
        <end position="117"/>
    </location>
</feature>
<dbReference type="InterPro" id="IPR036250">
    <property type="entry name" value="AcylCo_DH-like_C"/>
</dbReference>
<evidence type="ECO:0000256" key="4">
    <source>
        <dbReference type="ARBA" id="ARBA00022827"/>
    </source>
</evidence>
<organism evidence="7 8">
    <name type="scientific">Simplicispira suum</name>
    <dbReference type="NCBI Taxonomy" id="2109915"/>
    <lineage>
        <taxon>Bacteria</taxon>
        <taxon>Pseudomonadati</taxon>
        <taxon>Pseudomonadota</taxon>
        <taxon>Betaproteobacteria</taxon>
        <taxon>Burkholderiales</taxon>
        <taxon>Comamonadaceae</taxon>
        <taxon>Simplicispira</taxon>
    </lineage>
</organism>
<dbReference type="PANTHER" id="PTHR43831">
    <property type="entry name" value="ISOBUTYRYL-COA DEHYDROGENASE"/>
    <property type="match status" value="1"/>
</dbReference>
<dbReference type="KEGG" id="simp:C6571_11495"/>
<dbReference type="OrthoDB" id="2986495at2"/>
<dbReference type="InterPro" id="IPR013786">
    <property type="entry name" value="AcylCoA_DH/ox_N"/>
</dbReference>
<dbReference type="GO" id="GO:0050660">
    <property type="term" value="F:flavin adenine dinucleotide binding"/>
    <property type="evidence" value="ECO:0007669"/>
    <property type="project" value="InterPro"/>
</dbReference>
<dbReference type="InterPro" id="IPR052547">
    <property type="entry name" value="Mito_Isobutyryl-CoADH"/>
</dbReference>
<dbReference type="AlphaFoldDB" id="A0A2S0N0Z4"/>
<evidence type="ECO:0000259" key="6">
    <source>
        <dbReference type="Pfam" id="PF02771"/>
    </source>
</evidence>
<dbReference type="Gene3D" id="1.20.140.10">
    <property type="entry name" value="Butyryl-CoA Dehydrogenase, subunit A, domain 3"/>
    <property type="match status" value="1"/>
</dbReference>
<dbReference type="InterPro" id="IPR009100">
    <property type="entry name" value="AcylCoA_DH/oxidase_NM_dom_sf"/>
</dbReference>
<gene>
    <name evidence="7" type="ORF">C6571_11495</name>
</gene>
<proteinExistence type="inferred from homology"/>
<dbReference type="PIRSF" id="PIRSF016578">
    <property type="entry name" value="HsaA"/>
    <property type="match status" value="1"/>
</dbReference>
<evidence type="ECO:0000313" key="7">
    <source>
        <dbReference type="EMBL" id="AVO41824.1"/>
    </source>
</evidence>
<reference evidence="7 8" key="1">
    <citation type="submission" date="2018-03" db="EMBL/GenBank/DDBJ databases">
        <title>Genome sequencing of Simplicispira sp.</title>
        <authorList>
            <person name="Kim S.-J."/>
            <person name="Heo J."/>
            <person name="Kwon S.-W."/>
        </authorList>
    </citation>
    <scope>NUCLEOTIDE SEQUENCE [LARGE SCALE GENOMIC DNA]</scope>
    <source>
        <strain evidence="7 8">SC1-8</strain>
    </source>
</reference>
<dbReference type="PANTHER" id="PTHR43831:SF1">
    <property type="entry name" value="ISOBUTYRYL-COA DEHYDROGENASE, MITOCHONDRIAL"/>
    <property type="match status" value="1"/>
</dbReference>
<evidence type="ECO:0000256" key="2">
    <source>
        <dbReference type="ARBA" id="ARBA00009347"/>
    </source>
</evidence>
<dbReference type="Proteomes" id="UP000239326">
    <property type="component" value="Chromosome"/>
</dbReference>
<evidence type="ECO:0000259" key="5">
    <source>
        <dbReference type="Pfam" id="PF00441"/>
    </source>
</evidence>
<dbReference type="InterPro" id="IPR037069">
    <property type="entry name" value="AcylCoA_DH/ox_N_sf"/>
</dbReference>
<dbReference type="EMBL" id="CP027669">
    <property type="protein sequence ID" value="AVO41824.1"/>
    <property type="molecule type" value="Genomic_DNA"/>
</dbReference>
<protein>
    <submittedName>
        <fullName evidence="7">Acyl-CoA dehydrogenase</fullName>
    </submittedName>
</protein>
<accession>A0A2S0N0Z4</accession>
<evidence type="ECO:0000313" key="8">
    <source>
        <dbReference type="Proteomes" id="UP000239326"/>
    </source>
</evidence>
<evidence type="ECO:0000256" key="1">
    <source>
        <dbReference type="ARBA" id="ARBA00001974"/>
    </source>
</evidence>
<dbReference type="RefSeq" id="WP_106446801.1">
    <property type="nucleotide sequence ID" value="NZ_CP027669.1"/>
</dbReference>
<dbReference type="SUPFAM" id="SSF56645">
    <property type="entry name" value="Acyl-CoA dehydrogenase NM domain-like"/>
    <property type="match status" value="1"/>
</dbReference>
<dbReference type="GO" id="GO:0016627">
    <property type="term" value="F:oxidoreductase activity, acting on the CH-CH group of donors"/>
    <property type="evidence" value="ECO:0007669"/>
    <property type="project" value="InterPro"/>
</dbReference>
<dbReference type="SUPFAM" id="SSF47203">
    <property type="entry name" value="Acyl-CoA dehydrogenase C-terminal domain-like"/>
    <property type="match status" value="1"/>
</dbReference>
<evidence type="ECO:0000256" key="3">
    <source>
        <dbReference type="ARBA" id="ARBA00022630"/>
    </source>
</evidence>
<dbReference type="InterPro" id="IPR009075">
    <property type="entry name" value="AcylCo_DH/oxidase_C"/>
</dbReference>
<keyword evidence="3" id="KW-0285">Flavoprotein</keyword>
<keyword evidence="8" id="KW-1185">Reference proteome</keyword>
<feature type="domain" description="Acyl-CoA dehydrogenase/oxidase C-terminal" evidence="5">
    <location>
        <begin position="237"/>
        <end position="363"/>
    </location>
</feature>
<sequence length="389" mass="41437">MKSVSALSEAQVGESAAACVAAVAAEHADAVDQAGLLPVHALEALRAESLLGLLVPHRFGGPGFSLRTVTNICRRLAEGCASTGLIFAMHQSQAAVAIDHAGESEWHQQLLLRMAREQSLIASATTEGATGGSIRTSACFIDLQSDALHLNKSGSVISYAHAADIFLVSARCSEDAAASDQQLVAVLREQLTLEPCGRWNPLGMRGACTDRFNLMAKCSAQQIFPGRFADVMSLTMLPSSHILLGSVWLGIAAAALGRAQAFLRKRNRAGAPLNPIANLRLAEGEAMVHQMRALIAANLSLYEADDSQTSATDRMVSYNTLKVSASALVVRITEIALRICGIQGYMEEGEFYLSRHIRDAHSAMVMVNDDRILGSLSSVVLGMPITRDV</sequence>
<comment type="cofactor">
    <cofactor evidence="1">
        <name>FAD</name>
        <dbReference type="ChEBI" id="CHEBI:57692"/>
    </cofactor>
</comment>
<dbReference type="Pfam" id="PF02771">
    <property type="entry name" value="Acyl-CoA_dh_N"/>
    <property type="match status" value="1"/>
</dbReference>
<comment type="similarity">
    <text evidence="2">Belongs to the acyl-CoA dehydrogenase family.</text>
</comment>